<name>A0A6I9XP84_9HYME</name>
<keyword evidence="6" id="KW-0175">Coiled coil</keyword>
<evidence type="ECO:0000256" key="3">
    <source>
        <dbReference type="ARBA" id="ARBA00022833"/>
    </source>
</evidence>
<keyword evidence="4 5" id="KW-0238">DNA-binding</keyword>
<dbReference type="InterPro" id="IPR006612">
    <property type="entry name" value="THAP_Znf"/>
</dbReference>
<evidence type="ECO:0000256" key="1">
    <source>
        <dbReference type="ARBA" id="ARBA00022723"/>
    </source>
</evidence>
<gene>
    <name evidence="10" type="primary">LOC105434040</name>
</gene>
<keyword evidence="9" id="KW-1185">Reference proteome</keyword>
<keyword evidence="2 5" id="KW-0863">Zinc-finger</keyword>
<dbReference type="GO" id="GO:0003677">
    <property type="term" value="F:DNA binding"/>
    <property type="evidence" value="ECO:0007669"/>
    <property type="project" value="UniProtKB-UniRule"/>
</dbReference>
<feature type="domain" description="THAP-type" evidence="8">
    <location>
        <begin position="1"/>
        <end position="74"/>
    </location>
</feature>
<dbReference type="SUPFAM" id="SSF57716">
    <property type="entry name" value="Glucocorticoid receptor-like (DNA-binding domain)"/>
    <property type="match status" value="1"/>
</dbReference>
<evidence type="ECO:0000256" key="6">
    <source>
        <dbReference type="SAM" id="Coils"/>
    </source>
</evidence>
<proteinExistence type="predicted"/>
<feature type="region of interest" description="Disordered" evidence="7">
    <location>
        <begin position="86"/>
        <end position="116"/>
    </location>
</feature>
<feature type="compositionally biased region" description="Basic and acidic residues" evidence="7">
    <location>
        <begin position="87"/>
        <end position="105"/>
    </location>
</feature>
<dbReference type="GeneID" id="105434040"/>
<organism evidence="9 10">
    <name type="scientific">Pogonomyrmex barbatus</name>
    <name type="common">red harvester ant</name>
    <dbReference type="NCBI Taxonomy" id="144034"/>
    <lineage>
        <taxon>Eukaryota</taxon>
        <taxon>Metazoa</taxon>
        <taxon>Ecdysozoa</taxon>
        <taxon>Arthropoda</taxon>
        <taxon>Hexapoda</taxon>
        <taxon>Insecta</taxon>
        <taxon>Pterygota</taxon>
        <taxon>Neoptera</taxon>
        <taxon>Endopterygota</taxon>
        <taxon>Hymenoptera</taxon>
        <taxon>Apocrita</taxon>
        <taxon>Aculeata</taxon>
        <taxon>Formicoidea</taxon>
        <taxon>Formicidae</taxon>
        <taxon>Myrmicinae</taxon>
        <taxon>Pogonomyrmex</taxon>
    </lineage>
</organism>
<sequence length="210" mass="24032">MATNCFLCEQRSEDAQEKSSNVFVQDEDRWKKWLEAISKADDDVLAHLSLCLPHFSEACSAGLILTNNVIPSLKLVPSSSNSIAKAAEIDRSSPQRKPETERSSSLERSPTLSSNKSIVRRGRRVHMLTEDEMKEMPPIKYVRNLKDVNWDEISKVPEEAKIVWEVAMEELKEDNDTIKHLQAHIRQLTITVQKLKNALKTRQRRANALR</sequence>
<dbReference type="RefSeq" id="XP_011647913.1">
    <property type="nucleotide sequence ID" value="XM_011649611.2"/>
</dbReference>
<dbReference type="AlphaFoldDB" id="A0A6I9XP84"/>
<evidence type="ECO:0000256" key="2">
    <source>
        <dbReference type="ARBA" id="ARBA00022771"/>
    </source>
</evidence>
<keyword evidence="1" id="KW-0479">Metal-binding</keyword>
<evidence type="ECO:0000259" key="8">
    <source>
        <dbReference type="PROSITE" id="PS50950"/>
    </source>
</evidence>
<evidence type="ECO:0000256" key="4">
    <source>
        <dbReference type="ARBA" id="ARBA00023125"/>
    </source>
</evidence>
<evidence type="ECO:0000313" key="10">
    <source>
        <dbReference type="RefSeq" id="XP_011647913.1"/>
    </source>
</evidence>
<protein>
    <submittedName>
        <fullName evidence="10">Uncharacterized protein LOC105434040</fullName>
    </submittedName>
</protein>
<accession>A0A6I9XP84</accession>
<dbReference type="PROSITE" id="PS50950">
    <property type="entry name" value="ZF_THAP"/>
    <property type="match status" value="1"/>
</dbReference>
<keyword evidence="3" id="KW-0862">Zinc</keyword>
<dbReference type="GO" id="GO:0008270">
    <property type="term" value="F:zinc ion binding"/>
    <property type="evidence" value="ECO:0007669"/>
    <property type="project" value="UniProtKB-KW"/>
</dbReference>
<dbReference type="Proteomes" id="UP000504615">
    <property type="component" value="Unplaced"/>
</dbReference>
<evidence type="ECO:0000313" key="9">
    <source>
        <dbReference type="Proteomes" id="UP000504615"/>
    </source>
</evidence>
<reference evidence="10" key="1">
    <citation type="submission" date="2025-08" db="UniProtKB">
        <authorList>
            <consortium name="RefSeq"/>
        </authorList>
    </citation>
    <scope>IDENTIFICATION</scope>
</reference>
<feature type="coiled-coil region" evidence="6">
    <location>
        <begin position="178"/>
        <end position="205"/>
    </location>
</feature>
<dbReference type="OrthoDB" id="7312725at2759"/>
<dbReference type="KEGG" id="pbar:105434040"/>
<evidence type="ECO:0000256" key="5">
    <source>
        <dbReference type="PROSITE-ProRule" id="PRU00309"/>
    </source>
</evidence>
<evidence type="ECO:0000256" key="7">
    <source>
        <dbReference type="SAM" id="MobiDB-lite"/>
    </source>
</evidence>